<feature type="domain" description="Protein kinase" evidence="10">
    <location>
        <begin position="23"/>
        <end position="280"/>
    </location>
</feature>
<dbReference type="InterPro" id="IPR017441">
    <property type="entry name" value="Protein_kinase_ATP_BS"/>
</dbReference>
<dbReference type="SUPFAM" id="SSF56112">
    <property type="entry name" value="Protein kinase-like (PK-like)"/>
    <property type="match status" value="1"/>
</dbReference>
<dbReference type="Pfam" id="PF24681">
    <property type="entry name" value="Kelch_KLHDC2_KLHL20_DRC7"/>
    <property type="match status" value="1"/>
</dbReference>
<dbReference type="PROSITE" id="PS50011">
    <property type="entry name" value="PROTEIN_KINASE_DOM"/>
    <property type="match status" value="1"/>
</dbReference>
<sequence length="724" mass="75860">MNVHNSDRPVGPSLVSDLAAAGFDGATEVGRGGFGVVYKCLQRSLGRTVAIKLLSSDLDAENRERFLREGYAMGRLSGHPHIVNILQVGVTSTGRPYIVMPYHPKNSLATRIRRDGNLEWTEAIRIGIKLAGALQSAHNVGTLHRDVKPANVLLSDYGEPQLTDFGIARIAGGFETATGAFTGSLAYTAPEVLQGQPPTASADVYGLGATIYSLIAGHAAYDRRTGEELVAQFLRISSQPVPDLRPTGVPDDVCAAIERAMAAEPEHRQGSVEELGDELREAERRHGLRVDAMVIPPPADPEEDEPTLAYHQIPTSRPEPHSVPQPNSPARYPSPQPQPQPLLAAPTPHPLPPAHPDPAPARRKRGPLVAGAVLATGLLVAAIIGGFMLTRGSDSPSVPVAASEPAHAHTAPGPAEPDYTEPAAPSPAAAPVNSASTWRTLPDAKLARQQSATTVANGTIWVLGGLDNSGSTNKVQGYDPAIATWKSGPDLPAALNHPTAADYNNELVVIGGWEPDGPNLTAKTSARVLALRNGAWVDLPPLHQPRAAGAAAVVDNKLIVTGGQGPDKQLATTTEVYDGAGWTVTAGPPTPREHLAATTDGTYLYAVGGRNLSSDKNTAALERYDPVANTWASLPAMPTPRGGLGATYLDGRIIAVGGEEPIDVLGTAEAYDVAAQVWTELPSLATPRHGLAVAAVGNTVYAINGAMHPTHAESTATTEALDFE</sequence>
<dbReference type="SMART" id="SM00220">
    <property type="entry name" value="S_TKc"/>
    <property type="match status" value="1"/>
</dbReference>
<dbReference type="OrthoDB" id="136365at2"/>
<feature type="compositionally biased region" description="Low complexity" evidence="8">
    <location>
        <begin position="422"/>
        <end position="434"/>
    </location>
</feature>
<protein>
    <recommendedName>
        <fullName evidence="1">non-specific serine/threonine protein kinase</fullName>
        <ecNumber evidence="1">2.7.11.1</ecNumber>
    </recommendedName>
</protein>
<feature type="binding site" evidence="7">
    <location>
        <position position="52"/>
    </location>
    <ligand>
        <name>ATP</name>
        <dbReference type="ChEBI" id="CHEBI:30616"/>
    </ligand>
</feature>
<accession>A0A5A7S996</accession>
<evidence type="ECO:0000256" key="1">
    <source>
        <dbReference type="ARBA" id="ARBA00012513"/>
    </source>
</evidence>
<evidence type="ECO:0000256" key="6">
    <source>
        <dbReference type="ARBA" id="ARBA00022840"/>
    </source>
</evidence>
<evidence type="ECO:0000256" key="8">
    <source>
        <dbReference type="SAM" id="MobiDB-lite"/>
    </source>
</evidence>
<dbReference type="CDD" id="cd14014">
    <property type="entry name" value="STKc_PknB_like"/>
    <property type="match status" value="1"/>
</dbReference>
<feature type="compositionally biased region" description="Pro residues" evidence="8">
    <location>
        <begin position="321"/>
        <end position="340"/>
    </location>
</feature>
<evidence type="ECO:0000256" key="9">
    <source>
        <dbReference type="SAM" id="Phobius"/>
    </source>
</evidence>
<keyword evidence="2" id="KW-0723">Serine/threonine-protein kinase</keyword>
<dbReference type="PROSITE" id="PS00107">
    <property type="entry name" value="PROTEIN_KINASE_ATP"/>
    <property type="match status" value="1"/>
</dbReference>
<dbReference type="PANTHER" id="PTHR43289:SF6">
    <property type="entry name" value="SERINE_THREONINE-PROTEIN KINASE NEKL-3"/>
    <property type="match status" value="1"/>
</dbReference>
<evidence type="ECO:0000313" key="11">
    <source>
        <dbReference type="EMBL" id="KAA0022054.1"/>
    </source>
</evidence>
<evidence type="ECO:0000256" key="7">
    <source>
        <dbReference type="PROSITE-ProRule" id="PRU10141"/>
    </source>
</evidence>
<feature type="transmembrane region" description="Helical" evidence="9">
    <location>
        <begin position="368"/>
        <end position="389"/>
    </location>
</feature>
<organism evidence="11 12">
    <name type="scientific">Antrihabitans cavernicola</name>
    <dbReference type="NCBI Taxonomy" id="2495913"/>
    <lineage>
        <taxon>Bacteria</taxon>
        <taxon>Bacillati</taxon>
        <taxon>Actinomycetota</taxon>
        <taxon>Actinomycetes</taxon>
        <taxon>Mycobacteriales</taxon>
        <taxon>Nocardiaceae</taxon>
        <taxon>Antrihabitans</taxon>
    </lineage>
</organism>
<keyword evidence="12" id="KW-1185">Reference proteome</keyword>
<keyword evidence="5 11" id="KW-0418">Kinase</keyword>
<dbReference type="SUPFAM" id="SSF50965">
    <property type="entry name" value="Galactose oxidase, central domain"/>
    <property type="match status" value="1"/>
</dbReference>
<dbReference type="SMART" id="SM00612">
    <property type="entry name" value="Kelch"/>
    <property type="match status" value="5"/>
</dbReference>
<name>A0A5A7S996_9NOCA</name>
<dbReference type="PANTHER" id="PTHR43289">
    <property type="entry name" value="MITOGEN-ACTIVATED PROTEIN KINASE KINASE KINASE 20-RELATED"/>
    <property type="match status" value="1"/>
</dbReference>
<feature type="region of interest" description="Disordered" evidence="8">
    <location>
        <begin position="312"/>
        <end position="364"/>
    </location>
</feature>
<evidence type="ECO:0000259" key="10">
    <source>
        <dbReference type="PROSITE" id="PS50011"/>
    </source>
</evidence>
<evidence type="ECO:0000256" key="3">
    <source>
        <dbReference type="ARBA" id="ARBA00022679"/>
    </source>
</evidence>
<feature type="region of interest" description="Disordered" evidence="8">
    <location>
        <begin position="393"/>
        <end position="434"/>
    </location>
</feature>
<dbReference type="PRINTS" id="PR00501">
    <property type="entry name" value="KELCHREPEAT"/>
</dbReference>
<keyword evidence="4 7" id="KW-0547">Nucleotide-binding</keyword>
<dbReference type="EC" id="2.7.11.1" evidence="1"/>
<evidence type="ECO:0000256" key="2">
    <source>
        <dbReference type="ARBA" id="ARBA00022527"/>
    </source>
</evidence>
<dbReference type="GO" id="GO:0005524">
    <property type="term" value="F:ATP binding"/>
    <property type="evidence" value="ECO:0007669"/>
    <property type="project" value="UniProtKB-UniRule"/>
</dbReference>
<dbReference type="Pfam" id="PF00069">
    <property type="entry name" value="Pkinase"/>
    <property type="match status" value="1"/>
</dbReference>
<proteinExistence type="predicted"/>
<keyword evidence="3" id="KW-0808">Transferase</keyword>
<dbReference type="InterPro" id="IPR015915">
    <property type="entry name" value="Kelch-typ_b-propeller"/>
</dbReference>
<feature type="region of interest" description="Disordered" evidence="8">
    <location>
        <begin position="287"/>
        <end position="306"/>
    </location>
</feature>
<feature type="compositionally biased region" description="Pro residues" evidence="8">
    <location>
        <begin position="347"/>
        <end position="359"/>
    </location>
</feature>
<dbReference type="Gene3D" id="3.30.200.20">
    <property type="entry name" value="Phosphorylase Kinase, domain 1"/>
    <property type="match status" value="1"/>
</dbReference>
<evidence type="ECO:0000313" key="12">
    <source>
        <dbReference type="Proteomes" id="UP000322244"/>
    </source>
</evidence>
<dbReference type="Proteomes" id="UP000322244">
    <property type="component" value="Unassembled WGS sequence"/>
</dbReference>
<dbReference type="InterPro" id="IPR011009">
    <property type="entry name" value="Kinase-like_dom_sf"/>
</dbReference>
<keyword evidence="9" id="KW-0472">Membrane</keyword>
<keyword evidence="9" id="KW-0812">Transmembrane</keyword>
<dbReference type="Pfam" id="PF01344">
    <property type="entry name" value="Kelch_1"/>
    <property type="match status" value="1"/>
</dbReference>
<keyword evidence="6 7" id="KW-0067">ATP-binding</keyword>
<dbReference type="Gene3D" id="1.10.510.10">
    <property type="entry name" value="Transferase(Phosphotransferase) domain 1"/>
    <property type="match status" value="1"/>
</dbReference>
<comment type="caution">
    <text evidence="11">The sequence shown here is derived from an EMBL/GenBank/DDBJ whole genome shotgun (WGS) entry which is preliminary data.</text>
</comment>
<dbReference type="EMBL" id="VLNY01000007">
    <property type="protein sequence ID" value="KAA0022054.1"/>
    <property type="molecule type" value="Genomic_DNA"/>
</dbReference>
<evidence type="ECO:0000256" key="5">
    <source>
        <dbReference type="ARBA" id="ARBA00022777"/>
    </source>
</evidence>
<gene>
    <name evidence="11" type="ORF">FOY51_16905</name>
</gene>
<dbReference type="Gene3D" id="2.120.10.80">
    <property type="entry name" value="Kelch-type beta propeller"/>
    <property type="match status" value="2"/>
</dbReference>
<keyword evidence="9" id="KW-1133">Transmembrane helix</keyword>
<dbReference type="GO" id="GO:0004674">
    <property type="term" value="F:protein serine/threonine kinase activity"/>
    <property type="evidence" value="ECO:0007669"/>
    <property type="project" value="UniProtKB-KW"/>
</dbReference>
<dbReference type="InterPro" id="IPR000719">
    <property type="entry name" value="Prot_kinase_dom"/>
</dbReference>
<dbReference type="AlphaFoldDB" id="A0A5A7S996"/>
<evidence type="ECO:0000256" key="4">
    <source>
        <dbReference type="ARBA" id="ARBA00022741"/>
    </source>
</evidence>
<dbReference type="InterPro" id="IPR011043">
    <property type="entry name" value="Gal_Oxase/kelch_b-propeller"/>
</dbReference>
<reference evidence="11 12" key="1">
    <citation type="submission" date="2019-07" db="EMBL/GenBank/DDBJ databases">
        <title>Rhodococcus cavernicolus sp. nov., isolated from a cave.</title>
        <authorList>
            <person name="Lee S.D."/>
        </authorList>
    </citation>
    <scope>NUCLEOTIDE SEQUENCE [LARGE SCALE GENOMIC DNA]</scope>
    <source>
        <strain evidence="11 12">C1-24</strain>
    </source>
</reference>
<dbReference type="InterPro" id="IPR006652">
    <property type="entry name" value="Kelch_1"/>
</dbReference>